<dbReference type="STRING" id="1249933.SAMN04489797_1798"/>
<reference evidence="3 4" key="1">
    <citation type="submission" date="2016-10" db="EMBL/GenBank/DDBJ databases">
        <authorList>
            <person name="Varghese N."/>
            <person name="Submissions S."/>
        </authorList>
    </citation>
    <scope>NUCLEOTIDE SEQUENCE [LARGE SCALE GENOMIC DNA]</scope>
    <source>
        <strain evidence="3 4">RHA_55</strain>
    </source>
</reference>
<dbReference type="InterPro" id="IPR007157">
    <property type="entry name" value="PspA_VIPP1"/>
</dbReference>
<comment type="similarity">
    <text evidence="1">Belongs to the PspA/Vipp/IM30 family.</text>
</comment>
<keyword evidence="2" id="KW-0175">Coiled coil</keyword>
<evidence type="ECO:0000256" key="1">
    <source>
        <dbReference type="ARBA" id="ARBA00043985"/>
    </source>
</evidence>
<evidence type="ECO:0000256" key="2">
    <source>
        <dbReference type="SAM" id="Coils"/>
    </source>
</evidence>
<feature type="coiled-coil region" evidence="2">
    <location>
        <begin position="19"/>
        <end position="74"/>
    </location>
</feature>
<evidence type="ECO:0000313" key="4">
    <source>
        <dbReference type="Proteomes" id="UP000198963"/>
    </source>
</evidence>
<dbReference type="RefSeq" id="WP_092446307.1">
    <property type="nucleotide sequence ID" value="NZ_LT629774.1"/>
</dbReference>
<dbReference type="PANTHER" id="PTHR31088">
    <property type="entry name" value="MEMBRANE-ASSOCIATED PROTEIN VIPP1, CHLOROPLASTIC"/>
    <property type="match status" value="1"/>
</dbReference>
<dbReference type="EMBL" id="LT629774">
    <property type="protein sequence ID" value="SDS52873.1"/>
    <property type="molecule type" value="Genomic_DNA"/>
</dbReference>
<proteinExistence type="inferred from homology"/>
<protein>
    <submittedName>
        <fullName evidence="3">Phage shock protein A (PspA) family protein</fullName>
    </submittedName>
</protein>
<feature type="coiled-coil region" evidence="2">
    <location>
        <begin position="124"/>
        <end position="158"/>
    </location>
</feature>
<accession>A0A1H1SYH5</accession>
<gene>
    <name evidence="3" type="ORF">SAMN04489797_1798</name>
</gene>
<dbReference type="Proteomes" id="UP000198963">
    <property type="component" value="Chromosome I"/>
</dbReference>
<name>A0A1H1SYH5_9FLAO</name>
<organism evidence="3 4">
    <name type="scientific">Winogradskyella sediminis</name>
    <dbReference type="NCBI Taxonomy" id="1382466"/>
    <lineage>
        <taxon>Bacteria</taxon>
        <taxon>Pseudomonadati</taxon>
        <taxon>Bacteroidota</taxon>
        <taxon>Flavobacteriia</taxon>
        <taxon>Flavobacteriales</taxon>
        <taxon>Flavobacteriaceae</taxon>
        <taxon>Winogradskyella</taxon>
    </lineage>
</organism>
<dbReference type="PANTHER" id="PTHR31088:SF6">
    <property type="entry name" value="PHAGE SHOCK PROTEIN A"/>
    <property type="match status" value="1"/>
</dbReference>
<dbReference type="AlphaFoldDB" id="A0A1H1SYH5"/>
<keyword evidence="4" id="KW-1185">Reference proteome</keyword>
<dbReference type="Pfam" id="PF04012">
    <property type="entry name" value="PspA_IM30"/>
    <property type="match status" value="1"/>
</dbReference>
<evidence type="ECO:0000313" key="3">
    <source>
        <dbReference type="EMBL" id="SDS52873.1"/>
    </source>
</evidence>
<sequence length="232" mass="26827">MNIFRKLFNFFQAKANTMIDNQYELEDAIKEQLNRLKEELSHATEHLNKVKALAIRVKNDNDEYAAKAKKSENEAVAILKKVQLNQIDVYEGDRLAREALIKKEALLAKMKATTAERDKLDYKVELLKGNVAVIESNISDWEKELDTLKAEIKIIEAEQNINKQMIHLDAQSIYNRLKFLKEKTQEFQDIKAQPDNYINLDDAIDFTLDDSVSKANEELKKLKEQLGIKNSN</sequence>